<keyword evidence="2" id="KW-1185">Reference proteome</keyword>
<dbReference type="Proteomes" id="UP001487740">
    <property type="component" value="Unassembled WGS sequence"/>
</dbReference>
<dbReference type="PANTHER" id="PTHR47331">
    <property type="entry name" value="PHD-TYPE DOMAIN-CONTAINING PROTEIN"/>
    <property type="match status" value="1"/>
</dbReference>
<accession>A0AAW0UEQ6</accession>
<dbReference type="EMBL" id="JARAKH010000014">
    <property type="protein sequence ID" value="KAK8397177.1"/>
    <property type="molecule type" value="Genomic_DNA"/>
</dbReference>
<proteinExistence type="predicted"/>
<reference evidence="1 2" key="1">
    <citation type="submission" date="2023-03" db="EMBL/GenBank/DDBJ databases">
        <title>High-quality genome of Scylla paramamosain provides insights in environmental adaptation.</title>
        <authorList>
            <person name="Zhang L."/>
        </authorList>
    </citation>
    <scope>NUCLEOTIDE SEQUENCE [LARGE SCALE GENOMIC DNA]</scope>
    <source>
        <strain evidence="1">LZ_2023a</strain>
        <tissue evidence="1">Muscle</tissue>
    </source>
</reference>
<name>A0AAW0UEQ6_SCYPA</name>
<organism evidence="1 2">
    <name type="scientific">Scylla paramamosain</name>
    <name type="common">Mud crab</name>
    <dbReference type="NCBI Taxonomy" id="85552"/>
    <lineage>
        <taxon>Eukaryota</taxon>
        <taxon>Metazoa</taxon>
        <taxon>Ecdysozoa</taxon>
        <taxon>Arthropoda</taxon>
        <taxon>Crustacea</taxon>
        <taxon>Multicrustacea</taxon>
        <taxon>Malacostraca</taxon>
        <taxon>Eumalacostraca</taxon>
        <taxon>Eucarida</taxon>
        <taxon>Decapoda</taxon>
        <taxon>Pleocyemata</taxon>
        <taxon>Brachyura</taxon>
        <taxon>Eubrachyura</taxon>
        <taxon>Portunoidea</taxon>
        <taxon>Portunidae</taxon>
        <taxon>Portuninae</taxon>
        <taxon>Scylla</taxon>
    </lineage>
</organism>
<comment type="caution">
    <text evidence="1">The sequence shown here is derived from an EMBL/GenBank/DDBJ whole genome shotgun (WGS) entry which is preliminary data.</text>
</comment>
<evidence type="ECO:0000313" key="2">
    <source>
        <dbReference type="Proteomes" id="UP001487740"/>
    </source>
</evidence>
<evidence type="ECO:0000313" key="1">
    <source>
        <dbReference type="EMBL" id="KAK8397177.1"/>
    </source>
</evidence>
<dbReference type="AlphaFoldDB" id="A0AAW0UEQ6"/>
<protein>
    <submittedName>
        <fullName evidence="1">Uncharacterized protein</fullName>
    </submittedName>
</protein>
<sequence length="190" mass="21714">MLWDLEKNQPSVRIQVQQNLTTKRGLLRVLSSVYDPLVLSPQILIDLAGEVVKTDSLSSSQCYKREDMVDVILYQLYHLSDASQKAYEAVSYLYMIGAELGKPVFSNVWQSKASFFETAHYTASRAQLLRSLSAAEISADCRWTQGPSFLWKGEHEWPSQSEDGHDWHHDPEIFSLMDNHSTEPCMRMPS</sequence>
<gene>
    <name evidence="1" type="ORF">O3P69_004709</name>
</gene>